<evidence type="ECO:0000313" key="2">
    <source>
        <dbReference type="Proteomes" id="UP000664167"/>
    </source>
</evidence>
<gene>
    <name evidence="1" type="ORF">J0695_42490</name>
</gene>
<accession>A0A939JMX5</accession>
<dbReference type="AlphaFoldDB" id="A0A939JMX5"/>
<dbReference type="SUPFAM" id="SSF48208">
    <property type="entry name" value="Six-hairpin glycosidases"/>
    <property type="match status" value="1"/>
</dbReference>
<comment type="caution">
    <text evidence="1">The sequence shown here is derived from an EMBL/GenBank/DDBJ whole genome shotgun (WGS) entry which is preliminary data.</text>
</comment>
<reference evidence="1" key="1">
    <citation type="submission" date="2021-03" db="EMBL/GenBank/DDBJ databases">
        <title>Streptomyces poriferae sp. nov., a novel marine sponge-derived Actinobacteria species with anti-MRSA activity.</title>
        <authorList>
            <person name="Sandoval-Powers M."/>
            <person name="Kralova S."/>
            <person name="Nguyen G.-S."/>
            <person name="Fawwal D."/>
            <person name="Degnes K."/>
            <person name="Klinkenberg G."/>
            <person name="Sletta H."/>
            <person name="Wentzel A."/>
            <person name="Liles M.R."/>
        </authorList>
    </citation>
    <scope>NUCLEOTIDE SEQUENCE</scope>
    <source>
        <strain evidence="1">DSM 41794</strain>
    </source>
</reference>
<organism evidence="1 2">
    <name type="scientific">Streptomyces beijiangensis</name>
    <dbReference type="NCBI Taxonomy" id="163361"/>
    <lineage>
        <taxon>Bacteria</taxon>
        <taxon>Bacillati</taxon>
        <taxon>Actinomycetota</taxon>
        <taxon>Actinomycetes</taxon>
        <taxon>Kitasatosporales</taxon>
        <taxon>Streptomycetaceae</taxon>
        <taxon>Streptomyces</taxon>
    </lineage>
</organism>
<proteinExistence type="predicted"/>
<keyword evidence="2" id="KW-1185">Reference proteome</keyword>
<dbReference type="EMBL" id="JAFLRJ010001516">
    <property type="protein sequence ID" value="MBO0518327.1"/>
    <property type="molecule type" value="Genomic_DNA"/>
</dbReference>
<dbReference type="Proteomes" id="UP000664167">
    <property type="component" value="Unassembled WGS sequence"/>
</dbReference>
<protein>
    <submittedName>
        <fullName evidence="1">Prenyltransferase</fullName>
    </submittedName>
</protein>
<sequence>NPWVTGGESAELALALWVMGESDRGLEVLQSIQHLRDPETGLYWTGYVFDDEAIWPVELTAWTAGSLLLAVAALGGHEATCAVFSGDRLPKGLDPDCCTRV</sequence>
<feature type="non-terminal residue" evidence="1">
    <location>
        <position position="1"/>
    </location>
</feature>
<dbReference type="InterPro" id="IPR008928">
    <property type="entry name" value="6-hairpin_glycosidase_sf"/>
</dbReference>
<evidence type="ECO:0000313" key="1">
    <source>
        <dbReference type="EMBL" id="MBO0518327.1"/>
    </source>
</evidence>
<dbReference type="GO" id="GO:0005975">
    <property type="term" value="P:carbohydrate metabolic process"/>
    <property type="evidence" value="ECO:0007669"/>
    <property type="project" value="InterPro"/>
</dbReference>
<name>A0A939JMX5_9ACTN</name>